<gene>
    <name evidence="1" type="ORF">SDC9_69022</name>
</gene>
<organism evidence="1">
    <name type="scientific">bioreactor metagenome</name>
    <dbReference type="NCBI Taxonomy" id="1076179"/>
    <lineage>
        <taxon>unclassified sequences</taxon>
        <taxon>metagenomes</taxon>
        <taxon>ecological metagenomes</taxon>
    </lineage>
</organism>
<sequence>MLSVRQKSHAAHRAGMADQRDNLLAALCVPKYNAVIVASGYNARSVWRNVNGIQRAGTFRKRLNDAVHLKLFGSFNRLLRLPLNFVIFQRKLQALQRRGFVPAFEMHLTRQQPYPSVAGMVLRACAEPAQQLNVVNCASAPKTHG</sequence>
<evidence type="ECO:0000313" key="1">
    <source>
        <dbReference type="EMBL" id="MPM22565.1"/>
    </source>
</evidence>
<dbReference type="EMBL" id="VSSQ01003834">
    <property type="protein sequence ID" value="MPM22565.1"/>
    <property type="molecule type" value="Genomic_DNA"/>
</dbReference>
<accession>A0A644Y209</accession>
<protein>
    <submittedName>
        <fullName evidence="1">Uncharacterized protein</fullName>
    </submittedName>
</protein>
<proteinExistence type="predicted"/>
<dbReference type="AlphaFoldDB" id="A0A644Y209"/>
<name>A0A644Y209_9ZZZZ</name>
<comment type="caution">
    <text evidence="1">The sequence shown here is derived from an EMBL/GenBank/DDBJ whole genome shotgun (WGS) entry which is preliminary data.</text>
</comment>
<reference evidence="1" key="1">
    <citation type="submission" date="2019-08" db="EMBL/GenBank/DDBJ databases">
        <authorList>
            <person name="Kucharzyk K."/>
            <person name="Murdoch R.W."/>
            <person name="Higgins S."/>
            <person name="Loffler F."/>
        </authorList>
    </citation>
    <scope>NUCLEOTIDE SEQUENCE</scope>
</reference>